<name>A0ABZ2TVZ6_9FLAO</name>
<keyword evidence="2" id="KW-0808">Transferase</keyword>
<evidence type="ECO:0000259" key="1">
    <source>
        <dbReference type="Pfam" id="PF00534"/>
    </source>
</evidence>
<accession>A0ABZ2TVZ6</accession>
<gene>
    <name evidence="2" type="ORF">WG950_01795</name>
</gene>
<dbReference type="RefSeq" id="WP_340933777.1">
    <property type="nucleotide sequence ID" value="NZ_CP150496.1"/>
</dbReference>
<dbReference type="InterPro" id="IPR001296">
    <property type="entry name" value="Glyco_trans_1"/>
</dbReference>
<dbReference type="Proteomes" id="UP001491088">
    <property type="component" value="Chromosome"/>
</dbReference>
<dbReference type="CDD" id="cd03801">
    <property type="entry name" value="GT4_PimA-like"/>
    <property type="match status" value="1"/>
</dbReference>
<protein>
    <submittedName>
        <fullName evidence="2">Glycosyltransferase family 4 protein</fullName>
        <ecNumber evidence="2">2.4.-.-</ecNumber>
    </submittedName>
</protein>
<evidence type="ECO:0000313" key="3">
    <source>
        <dbReference type="Proteomes" id="UP001491088"/>
    </source>
</evidence>
<dbReference type="SUPFAM" id="SSF53756">
    <property type="entry name" value="UDP-Glycosyltransferase/glycogen phosphorylase"/>
    <property type="match status" value="1"/>
</dbReference>
<feature type="domain" description="Glycosyl transferase family 1" evidence="1">
    <location>
        <begin position="155"/>
        <end position="314"/>
    </location>
</feature>
<reference evidence="2 3" key="1">
    <citation type="submission" date="2024-03" db="EMBL/GenBank/DDBJ databases">
        <authorList>
            <person name="Cao K."/>
        </authorList>
    </citation>
    <scope>NUCLEOTIDE SEQUENCE [LARGE SCALE GENOMIC DNA]</scope>
    <source>
        <strain evidence="2 3">MCCC 1K00696</strain>
    </source>
</reference>
<organism evidence="2 3">
    <name type="scientific">Polaribacter marinaquae</name>
    <dbReference type="NCBI Taxonomy" id="1642819"/>
    <lineage>
        <taxon>Bacteria</taxon>
        <taxon>Pseudomonadati</taxon>
        <taxon>Bacteroidota</taxon>
        <taxon>Flavobacteriia</taxon>
        <taxon>Flavobacteriales</taxon>
        <taxon>Flavobacteriaceae</taxon>
    </lineage>
</organism>
<dbReference type="EMBL" id="CP150496">
    <property type="protein sequence ID" value="WYW55997.1"/>
    <property type="molecule type" value="Genomic_DNA"/>
</dbReference>
<dbReference type="PANTHER" id="PTHR12526:SF630">
    <property type="entry name" value="GLYCOSYLTRANSFERASE"/>
    <property type="match status" value="1"/>
</dbReference>
<keyword evidence="2" id="KW-0328">Glycosyltransferase</keyword>
<keyword evidence="3" id="KW-1185">Reference proteome</keyword>
<evidence type="ECO:0000313" key="2">
    <source>
        <dbReference type="EMBL" id="WYW55997.1"/>
    </source>
</evidence>
<proteinExistence type="predicted"/>
<dbReference type="PANTHER" id="PTHR12526">
    <property type="entry name" value="GLYCOSYLTRANSFERASE"/>
    <property type="match status" value="1"/>
</dbReference>
<sequence>MSIKILYIGNNNTKNETTLKLLSNSLLNEDYDIIVTSNKQNKFFRLLDMCVHILKLSFKLDFVIIDTYSTTNFYYAFICSQICRIFKLKYITVLHGGNLPSRLKKNKFLSSLIFNNAYKNVSPSMYLKKEFENYNYVVDEIPNIIQIDKYPFLKRNNIKPKLLFVRAFHEIYNPIMALNVLKEVLKSFPEATLCMIGPIKDNSHQNFLNLASQYNLIDKIEITGFLSKEEWHKKSKEFDIFINTSNFDNMPVSVIEAMALGLPIVSTNVGGLPYLIDENISGLLVDKNDVKAMANAINLIVEGKHQNLAINARKKVESFSWNSVRKKWLEILK</sequence>
<dbReference type="Gene3D" id="3.40.50.2000">
    <property type="entry name" value="Glycogen Phosphorylase B"/>
    <property type="match status" value="2"/>
</dbReference>
<dbReference type="GO" id="GO:0016757">
    <property type="term" value="F:glycosyltransferase activity"/>
    <property type="evidence" value="ECO:0007669"/>
    <property type="project" value="UniProtKB-KW"/>
</dbReference>
<dbReference type="EC" id="2.4.-.-" evidence="2"/>
<dbReference type="Pfam" id="PF00534">
    <property type="entry name" value="Glycos_transf_1"/>
    <property type="match status" value="1"/>
</dbReference>